<dbReference type="PROSITE" id="PS50835">
    <property type="entry name" value="IG_LIKE"/>
    <property type="match status" value="6"/>
</dbReference>
<feature type="domain" description="C-type lectin" evidence="5">
    <location>
        <begin position="41"/>
        <end position="176"/>
    </location>
</feature>
<feature type="chain" id="PRO_5010331747" evidence="4">
    <location>
        <begin position="30"/>
        <end position="1281"/>
    </location>
</feature>
<dbReference type="Pfam" id="PF00041">
    <property type="entry name" value="fn3"/>
    <property type="match status" value="3"/>
</dbReference>
<proteinExistence type="predicted"/>
<dbReference type="InterPro" id="IPR036179">
    <property type="entry name" value="Ig-like_dom_sf"/>
</dbReference>
<reference evidence="9" key="1">
    <citation type="submission" date="2025-08" db="UniProtKB">
        <authorList>
            <consortium name="RefSeq"/>
        </authorList>
    </citation>
    <scope>IDENTIFICATION</scope>
    <source>
        <tissue evidence="9">Gonads</tissue>
    </source>
</reference>
<dbReference type="SUPFAM" id="SSF48726">
    <property type="entry name" value="Immunoglobulin"/>
    <property type="match status" value="6"/>
</dbReference>
<dbReference type="FunCoup" id="A0A1S3HTH4">
    <property type="interactions" value="554"/>
</dbReference>
<keyword evidence="3" id="KW-0393">Immunoglobulin domain</keyword>
<sequence>MQMNSRGPGSMKSILTAVVVVLAISRVSGVDYACPAGWETHKDHCYRFHVQGQSAVTEAKELCARDGATLLEIDDKEEHDFIGSVLSTLNVVQKYDYYTDGERSDKLIVDPDDPSEQVDNFRWATSGNTIATDSFWIDTTVKTTIPNGNYIIYTFQDNRWGWTLNDGQAELSFICEIPNTDIYKIVESERDAGFGSTVQEPEFYERGPKITEQPQDTVFDTSSKRTYVTFSCYADGYPFATYDWRKIAQTSSTPLSELALQEPRYTINNGKLTIHTPSKTLDSGNYQCVASNKYGSVLSNQVQLQFGFLDDFPNVIRQPVQTSVTVGTAIPCNAPNHYGELIYQWYKNTLRDYIRTDVKPWVFISQSGYIYFSSVTEEDSGNYICHVYSPISTSNTGKFSKPIQLIVTKGLSRIVEPQIVSGFPQLFPQNTALLRGMEIRLECFAWGTNNLFYQWGRTDGKNMPRRAITKDNNRVVIIPSVELADEGTYECRVQREFGQTATGTVTITLEAEPYFLVSWKDEFVDQGDSVSWSCRANGKPEVDYFWFKNGLPLSENTLPANEVGRFSWTQRKDRLTIQNLKQWDSAMYQCGAKNQYAMRYLTRELKVMRFAPSFIKNPVDPNQFAVQGGNVTIVCQPEAAPKVQVEKITWKKDGGSLTLTGGGRISKLPNGNLLIRSVQYSDRGNYTCVAENDVGSAESTGFLTVVESTSLQMKPSEQSPPIRTTYVGQNLTLYCLATVNPLLDLNYIWRFNDRDIDFEGKYDQYGLRVEEPDRYWQRGIGEYRGNLLIYPVTFDVEGWYECIAKTPADQASAKVELRVEGPPGQPSGIECVTLNSSSVNVTWFPGPDHRSAIQQYKIEGYNTAEGIWKTAKEPEMITQAELGARRATVTGLNPWSTYKFRLLAKNGYGWGEPSKPSPMVTTAQSIPARPVRNITRAVDSKVGTLVVEWEPLPRWEQHGNNTKYKIYYRKNQQGKVSDLDWSTGIVDDPGHRFATTVGVDNTYTLYDIKIQSMNVKGTSDALISPIVEIRSAMGLPVAVPKDIVAEQYNATALEVTWIPVQNTFVNLKGVLAGYRINYWVRGRENSLMAEVATIPGDVDRGLIVGLYPDTYYEVTVMVYNEAGNGEPSQPYPQKTLRQPPKDYPTEVELHNVDTHTIKVSWRGISTDQTEEPLQGYKVKYWRTSEKIIDAKDFDAGKDTFATISDLSAGESYYLRVYGYSRGGQGAMSSPMVMFVMAKSGCTYTQIIPEASYVEKCGSCQHLASVLLLVTALLAQILKTIL</sequence>
<feature type="domain" description="Fibronectin type-III" evidence="7">
    <location>
        <begin position="1143"/>
        <end position="1240"/>
    </location>
</feature>
<feature type="signal peptide" evidence="4">
    <location>
        <begin position="1"/>
        <end position="29"/>
    </location>
</feature>
<organism evidence="8 9">
    <name type="scientific">Lingula anatina</name>
    <name type="common">Brachiopod</name>
    <name type="synonym">Lingula unguis</name>
    <dbReference type="NCBI Taxonomy" id="7574"/>
    <lineage>
        <taxon>Eukaryota</taxon>
        <taxon>Metazoa</taxon>
        <taxon>Spiralia</taxon>
        <taxon>Lophotrochozoa</taxon>
        <taxon>Brachiopoda</taxon>
        <taxon>Linguliformea</taxon>
        <taxon>Lingulata</taxon>
        <taxon>Lingulida</taxon>
        <taxon>Linguloidea</taxon>
        <taxon>Lingulidae</taxon>
        <taxon>Lingula</taxon>
    </lineage>
</organism>
<feature type="domain" description="Ig-like" evidence="6">
    <location>
        <begin position="417"/>
        <end position="508"/>
    </location>
</feature>
<dbReference type="SMART" id="SM00060">
    <property type="entry name" value="FN3"/>
    <property type="match status" value="4"/>
</dbReference>
<dbReference type="RefSeq" id="XP_013389337.1">
    <property type="nucleotide sequence ID" value="XM_013533883.1"/>
</dbReference>
<keyword evidence="1" id="KW-0677">Repeat</keyword>
<dbReference type="PANTHER" id="PTHR44170:SF6">
    <property type="entry name" value="CONTACTIN"/>
    <property type="match status" value="1"/>
</dbReference>
<dbReference type="InterPro" id="IPR001304">
    <property type="entry name" value="C-type_lectin-like"/>
</dbReference>
<dbReference type="PROSITE" id="PS50853">
    <property type="entry name" value="FN3"/>
    <property type="match status" value="4"/>
</dbReference>
<evidence type="ECO:0000256" key="1">
    <source>
        <dbReference type="ARBA" id="ARBA00022737"/>
    </source>
</evidence>
<feature type="domain" description="Ig-like" evidence="6">
    <location>
        <begin position="313"/>
        <end position="404"/>
    </location>
</feature>
<dbReference type="GeneID" id="106158046"/>
<dbReference type="Proteomes" id="UP000085678">
    <property type="component" value="Unplaced"/>
</dbReference>
<dbReference type="Pfam" id="PF13927">
    <property type="entry name" value="Ig_3"/>
    <property type="match status" value="2"/>
</dbReference>
<evidence type="ECO:0000256" key="3">
    <source>
        <dbReference type="ARBA" id="ARBA00023319"/>
    </source>
</evidence>
<dbReference type="GO" id="GO:0098609">
    <property type="term" value="P:cell-cell adhesion"/>
    <property type="evidence" value="ECO:0007669"/>
    <property type="project" value="TreeGrafter"/>
</dbReference>
<gene>
    <name evidence="9" type="primary">LOC106158046</name>
</gene>
<dbReference type="InterPro" id="IPR013783">
    <property type="entry name" value="Ig-like_fold"/>
</dbReference>
<dbReference type="Pfam" id="PF13895">
    <property type="entry name" value="Ig_2"/>
    <property type="match status" value="1"/>
</dbReference>
<dbReference type="SUPFAM" id="SSF56436">
    <property type="entry name" value="C-type lectin-like"/>
    <property type="match status" value="1"/>
</dbReference>
<dbReference type="Pfam" id="PF07679">
    <property type="entry name" value="I-set"/>
    <property type="match status" value="2"/>
</dbReference>
<dbReference type="STRING" id="7574.A0A1S3HTH4"/>
<evidence type="ECO:0000259" key="5">
    <source>
        <dbReference type="PROSITE" id="PS50041"/>
    </source>
</evidence>
<dbReference type="InterPro" id="IPR003598">
    <property type="entry name" value="Ig_sub2"/>
</dbReference>
<dbReference type="GO" id="GO:0030424">
    <property type="term" value="C:axon"/>
    <property type="evidence" value="ECO:0007669"/>
    <property type="project" value="TreeGrafter"/>
</dbReference>
<feature type="domain" description="Fibronectin type-III" evidence="7">
    <location>
        <begin position="822"/>
        <end position="925"/>
    </location>
</feature>
<dbReference type="InterPro" id="IPR016187">
    <property type="entry name" value="CTDL_fold"/>
</dbReference>
<dbReference type="FunFam" id="2.60.40.10:FF:000032">
    <property type="entry name" value="palladin isoform X1"/>
    <property type="match status" value="1"/>
</dbReference>
<dbReference type="SMART" id="SM00408">
    <property type="entry name" value="IGc2"/>
    <property type="match status" value="5"/>
</dbReference>
<dbReference type="InterPro" id="IPR003599">
    <property type="entry name" value="Ig_sub"/>
</dbReference>
<evidence type="ECO:0000259" key="6">
    <source>
        <dbReference type="PROSITE" id="PS50835"/>
    </source>
</evidence>
<dbReference type="FunFam" id="2.60.40.10:FF:000028">
    <property type="entry name" value="Neuronal cell adhesion molecule"/>
    <property type="match status" value="1"/>
</dbReference>
<evidence type="ECO:0000256" key="4">
    <source>
        <dbReference type="SAM" id="SignalP"/>
    </source>
</evidence>
<dbReference type="SUPFAM" id="SSF49265">
    <property type="entry name" value="Fibronectin type III"/>
    <property type="match status" value="2"/>
</dbReference>
<feature type="domain" description="Ig-like" evidence="6">
    <location>
        <begin position="513"/>
        <end position="606"/>
    </location>
</feature>
<dbReference type="PROSITE" id="PS50041">
    <property type="entry name" value="C_TYPE_LECTIN_2"/>
    <property type="match status" value="1"/>
</dbReference>
<dbReference type="GO" id="GO:0005886">
    <property type="term" value="C:plasma membrane"/>
    <property type="evidence" value="ECO:0007669"/>
    <property type="project" value="TreeGrafter"/>
</dbReference>
<feature type="domain" description="Ig-like" evidence="6">
    <location>
        <begin position="612"/>
        <end position="704"/>
    </location>
</feature>
<keyword evidence="8" id="KW-1185">Reference proteome</keyword>
<dbReference type="OrthoDB" id="3666223at2759"/>
<evidence type="ECO:0000256" key="2">
    <source>
        <dbReference type="ARBA" id="ARBA00023157"/>
    </source>
</evidence>
<dbReference type="InterPro" id="IPR003961">
    <property type="entry name" value="FN3_dom"/>
</dbReference>
<dbReference type="InterPro" id="IPR007110">
    <property type="entry name" value="Ig-like_dom"/>
</dbReference>
<dbReference type="KEGG" id="lak:106158046"/>
<keyword evidence="4" id="KW-0732">Signal</keyword>
<feature type="domain" description="Ig-like" evidence="6">
    <location>
        <begin position="715"/>
        <end position="820"/>
    </location>
</feature>
<dbReference type="PANTHER" id="PTHR44170">
    <property type="entry name" value="PROTEIN SIDEKICK"/>
    <property type="match status" value="1"/>
</dbReference>
<name>A0A1S3HTH4_LINAN</name>
<dbReference type="GO" id="GO:0007411">
    <property type="term" value="P:axon guidance"/>
    <property type="evidence" value="ECO:0007669"/>
    <property type="project" value="TreeGrafter"/>
</dbReference>
<dbReference type="InterPro" id="IPR036116">
    <property type="entry name" value="FN3_sf"/>
</dbReference>
<dbReference type="Gene3D" id="2.60.40.10">
    <property type="entry name" value="Immunoglobulins"/>
    <property type="match status" value="10"/>
</dbReference>
<dbReference type="CDD" id="cd00063">
    <property type="entry name" value="FN3"/>
    <property type="match status" value="4"/>
</dbReference>
<dbReference type="CDD" id="cd00037">
    <property type="entry name" value="CLECT"/>
    <property type="match status" value="1"/>
</dbReference>
<dbReference type="InParanoid" id="A0A1S3HTH4"/>
<dbReference type="InterPro" id="IPR016186">
    <property type="entry name" value="C-type_lectin-like/link_sf"/>
</dbReference>
<dbReference type="FunFam" id="2.60.40.10:FF:000064">
    <property type="entry name" value="Contactin 1"/>
    <property type="match status" value="1"/>
</dbReference>
<dbReference type="SMART" id="SM00409">
    <property type="entry name" value="IG"/>
    <property type="match status" value="6"/>
</dbReference>
<feature type="domain" description="Ig-like" evidence="6">
    <location>
        <begin position="208"/>
        <end position="305"/>
    </location>
</feature>
<evidence type="ECO:0000259" key="7">
    <source>
        <dbReference type="PROSITE" id="PS50853"/>
    </source>
</evidence>
<feature type="domain" description="Fibronectin type-III" evidence="7">
    <location>
        <begin position="1039"/>
        <end position="1138"/>
    </location>
</feature>
<accession>A0A1S3HTH4</accession>
<keyword evidence="2" id="KW-1015">Disulfide bond</keyword>
<dbReference type="Gene3D" id="3.10.100.10">
    <property type="entry name" value="Mannose-Binding Protein A, subunit A"/>
    <property type="match status" value="1"/>
</dbReference>
<dbReference type="InterPro" id="IPR013098">
    <property type="entry name" value="Ig_I-set"/>
</dbReference>
<evidence type="ECO:0000313" key="9">
    <source>
        <dbReference type="RefSeq" id="XP_013389337.1"/>
    </source>
</evidence>
<evidence type="ECO:0000313" key="8">
    <source>
        <dbReference type="Proteomes" id="UP000085678"/>
    </source>
</evidence>
<dbReference type="SMART" id="SM00034">
    <property type="entry name" value="CLECT"/>
    <property type="match status" value="1"/>
</dbReference>
<feature type="domain" description="Fibronectin type-III" evidence="7">
    <location>
        <begin position="930"/>
        <end position="1032"/>
    </location>
</feature>
<protein>
    <submittedName>
        <fullName evidence="9">Contactin-2-like</fullName>
    </submittedName>
</protein>